<evidence type="ECO:0000256" key="1">
    <source>
        <dbReference type="ARBA" id="ARBA00001946"/>
    </source>
</evidence>
<evidence type="ECO:0000256" key="4">
    <source>
        <dbReference type="ARBA" id="ARBA00015443"/>
    </source>
</evidence>
<evidence type="ECO:0000256" key="13">
    <source>
        <dbReference type="SAM" id="MobiDB-lite"/>
    </source>
</evidence>
<keyword evidence="6" id="KW-0819">tRNA processing</keyword>
<evidence type="ECO:0000259" key="15">
    <source>
        <dbReference type="Pfam" id="PF14413"/>
    </source>
</evidence>
<feature type="region of interest" description="Disordered" evidence="13">
    <location>
        <begin position="490"/>
        <end position="517"/>
    </location>
</feature>
<feature type="compositionally biased region" description="Polar residues" evidence="13">
    <location>
        <begin position="267"/>
        <end position="282"/>
    </location>
</feature>
<organism evidence="16 17">
    <name type="scientific">Kwoniella heveanensis BCC8398</name>
    <dbReference type="NCBI Taxonomy" id="1296120"/>
    <lineage>
        <taxon>Eukaryota</taxon>
        <taxon>Fungi</taxon>
        <taxon>Dikarya</taxon>
        <taxon>Basidiomycota</taxon>
        <taxon>Agaricomycotina</taxon>
        <taxon>Tremellomycetes</taxon>
        <taxon>Tremellales</taxon>
        <taxon>Cryptococcaceae</taxon>
        <taxon>Kwoniella</taxon>
    </lineage>
</organism>
<evidence type="ECO:0000256" key="12">
    <source>
        <dbReference type="ARBA" id="ARBA00032480"/>
    </source>
</evidence>
<dbReference type="FunFam" id="3.30.70.3000:FF:000004">
    <property type="entry name" value="tRNA(His) guanylyltransferase"/>
    <property type="match status" value="1"/>
</dbReference>
<evidence type="ECO:0000256" key="3">
    <source>
        <dbReference type="ARBA" id="ARBA00012511"/>
    </source>
</evidence>
<dbReference type="InterPro" id="IPR007537">
    <property type="entry name" value="tRNAHis_GuaTrfase_Thg1"/>
</dbReference>
<dbReference type="GO" id="GO:0008193">
    <property type="term" value="F:tRNA guanylyltransferase activity"/>
    <property type="evidence" value="ECO:0007669"/>
    <property type="project" value="UniProtKB-EC"/>
</dbReference>
<reference evidence="16 17" key="1">
    <citation type="submission" date="2013-07" db="EMBL/GenBank/DDBJ databases">
        <title>The Genome Sequence of Cryptococcus heveanensis BCC8398.</title>
        <authorList>
            <consortium name="The Broad Institute Genome Sequencing Platform"/>
            <person name="Cuomo C."/>
            <person name="Litvintseva A."/>
            <person name="Chen Y."/>
            <person name="Heitman J."/>
            <person name="Sun S."/>
            <person name="Springer D."/>
            <person name="Dromer F."/>
            <person name="Young S.K."/>
            <person name="Zeng Q."/>
            <person name="Gargeya S."/>
            <person name="Fitzgerald M."/>
            <person name="Abouelleil A."/>
            <person name="Alvarado L."/>
            <person name="Berlin A.M."/>
            <person name="Chapman S.B."/>
            <person name="Dewar J."/>
            <person name="Goldberg J."/>
            <person name="Griggs A."/>
            <person name="Gujja S."/>
            <person name="Hansen M."/>
            <person name="Howarth C."/>
            <person name="Imamovic A."/>
            <person name="Larimer J."/>
            <person name="McCowan C."/>
            <person name="Murphy C."/>
            <person name="Pearson M."/>
            <person name="Priest M."/>
            <person name="Roberts A."/>
            <person name="Saif S."/>
            <person name="Shea T."/>
            <person name="Sykes S."/>
            <person name="Wortman J."/>
            <person name="Nusbaum C."/>
            <person name="Birren B."/>
        </authorList>
    </citation>
    <scope>NUCLEOTIDE SEQUENCE [LARGE SCALE GENOMIC DNA]</scope>
    <source>
        <strain evidence="16 17">BCC8398</strain>
    </source>
</reference>
<dbReference type="Pfam" id="PF14413">
    <property type="entry name" value="Thg1C"/>
    <property type="match status" value="1"/>
</dbReference>
<feature type="compositionally biased region" description="Basic residues" evidence="13">
    <location>
        <begin position="490"/>
        <end position="514"/>
    </location>
</feature>
<protein>
    <recommendedName>
        <fullName evidence="4">tRNA(His) guanylyltransferase</fullName>
        <ecNumber evidence="3">2.7.7.79</ecNumber>
    </recommendedName>
    <alternativeName>
        <fullName evidence="12">tRNA-histidine guanylyltransferase</fullName>
    </alternativeName>
</protein>
<comment type="similarity">
    <text evidence="2">Belongs to the tRNA(His) guanylyltransferase family.</text>
</comment>
<dbReference type="OrthoDB" id="62560at2759"/>
<dbReference type="EMBL" id="KI669497">
    <property type="protein sequence ID" value="OCF36041.1"/>
    <property type="molecule type" value="Genomic_DNA"/>
</dbReference>
<evidence type="ECO:0000256" key="6">
    <source>
        <dbReference type="ARBA" id="ARBA00022694"/>
    </source>
</evidence>
<dbReference type="InterPro" id="IPR025845">
    <property type="entry name" value="Thg1_C_dom"/>
</dbReference>
<evidence type="ECO:0000256" key="7">
    <source>
        <dbReference type="ARBA" id="ARBA00022695"/>
    </source>
</evidence>
<dbReference type="InterPro" id="IPR024956">
    <property type="entry name" value="tRNAHis_GuaTrfase_cat"/>
</dbReference>
<comment type="cofactor">
    <cofactor evidence="1">
        <name>Mg(2+)</name>
        <dbReference type="ChEBI" id="CHEBI:18420"/>
    </cofactor>
</comment>
<keyword evidence="10" id="KW-0460">Magnesium</keyword>
<dbReference type="AlphaFoldDB" id="A0A1B9GYC5"/>
<proteinExistence type="inferred from homology"/>
<dbReference type="GO" id="GO:0006400">
    <property type="term" value="P:tRNA modification"/>
    <property type="evidence" value="ECO:0007669"/>
    <property type="project" value="InterPro"/>
</dbReference>
<gene>
    <name evidence="16" type="ORF">I316_02537</name>
</gene>
<keyword evidence="11" id="KW-0342">GTP-binding</keyword>
<feature type="domain" description="tRNAHis guanylyltransferase catalytic" evidence="14">
    <location>
        <begin position="6"/>
        <end position="135"/>
    </location>
</feature>
<name>A0A1B9GYC5_9TREE</name>
<feature type="domain" description="Thg1 C-terminal" evidence="15">
    <location>
        <begin position="138"/>
        <end position="237"/>
    </location>
</feature>
<keyword evidence="7 16" id="KW-0548">Nucleotidyltransferase</keyword>
<evidence type="ECO:0000256" key="11">
    <source>
        <dbReference type="ARBA" id="ARBA00023134"/>
    </source>
</evidence>
<feature type="region of interest" description="Disordered" evidence="13">
    <location>
        <begin position="245"/>
        <end position="315"/>
    </location>
</feature>
<evidence type="ECO:0000256" key="2">
    <source>
        <dbReference type="ARBA" id="ARBA00010113"/>
    </source>
</evidence>
<dbReference type="GO" id="GO:0000287">
    <property type="term" value="F:magnesium ion binding"/>
    <property type="evidence" value="ECO:0007669"/>
    <property type="project" value="InterPro"/>
</dbReference>
<dbReference type="EC" id="2.7.7.79" evidence="3"/>
<dbReference type="PANTHER" id="PTHR12729">
    <property type="entry name" value="TRNA(HIS) GUANYLYLTRANSFERASE-RELATED"/>
    <property type="match status" value="1"/>
</dbReference>
<dbReference type="STRING" id="1296120.A0A1B9GYC5"/>
<evidence type="ECO:0000313" key="17">
    <source>
        <dbReference type="Proteomes" id="UP000092666"/>
    </source>
</evidence>
<dbReference type="PANTHER" id="PTHR12729:SF6">
    <property type="entry name" value="TRNA(HIS) GUANYLYLTRANSFERASE-RELATED"/>
    <property type="match status" value="1"/>
</dbReference>
<dbReference type="Gene3D" id="3.30.70.3000">
    <property type="match status" value="1"/>
</dbReference>
<evidence type="ECO:0000256" key="8">
    <source>
        <dbReference type="ARBA" id="ARBA00022723"/>
    </source>
</evidence>
<evidence type="ECO:0000256" key="5">
    <source>
        <dbReference type="ARBA" id="ARBA00022679"/>
    </source>
</evidence>
<sequence>MAKSRFEYVRSYETPDPLIPNTFIVVRIDGRGFHRFSDAHSFEKPNDRRALDLMDLAAKTVMDEYKDVVLAFGESDEYSFLLRRTTKLYNRRRSKISSSVVSLFTSAYVFNWSQFFPSTPLVYPPSFDSRVVLYPGEKEIRDYFGWRQADTHINNLYNTSFWALVKSGQTTAEANKALQGTDSKDKNEILFSRFGVNYNTLPAMYRKGSICLRQPTTTTVLPAQIPADGENAQTEAGPSSVRDVARMAGQHCSDSSSRSDSVRVQEADNQSAQARSGINTTAGEEAGEAGDVRPNEEKKTSGRRRRRGKTENAKPYEGIDGEVVVVHEDLIGNEFWEQRPAPRWRLNNVPPGVATNEIALIGDPSANENGVRTDTDRAQSETIRVGIGMGTEVAIAGEIGVGIGSESESESESETGMIGDVLIIVGVLHDHDRDLAHHPADIDQTIEIGPETTVNVNATPGRTGIRDIADGPPLRVNHLLPIAIARAKAKAKERRRRKEKKREKKAKKEKKRKGTAASTAKWGQYGIISETDIVSKDSEFRAWLVEERMINPETISKDRTKKEFAVFVEDYNTATLPHEKYYDMAKYDIKMNMIRSGQTLPDESGGYDPFADMKAHSSGLKSQVKQQETLYSREQIEELRRVEAERTQVAKRKQMGLEVPRNLGVRTEEYNPLTH</sequence>
<evidence type="ECO:0000259" key="14">
    <source>
        <dbReference type="Pfam" id="PF04446"/>
    </source>
</evidence>
<evidence type="ECO:0000313" key="16">
    <source>
        <dbReference type="EMBL" id="OCF36041.1"/>
    </source>
</evidence>
<evidence type="ECO:0000256" key="9">
    <source>
        <dbReference type="ARBA" id="ARBA00022741"/>
    </source>
</evidence>
<reference evidence="17" key="2">
    <citation type="submission" date="2013-12" db="EMBL/GenBank/DDBJ databases">
        <title>Evolution of pathogenesis and genome organization in the Tremellales.</title>
        <authorList>
            <person name="Cuomo C."/>
            <person name="Litvintseva A."/>
            <person name="Heitman J."/>
            <person name="Chen Y."/>
            <person name="Sun S."/>
            <person name="Springer D."/>
            <person name="Dromer F."/>
            <person name="Young S."/>
            <person name="Zeng Q."/>
            <person name="Chapman S."/>
            <person name="Gujja S."/>
            <person name="Saif S."/>
            <person name="Birren B."/>
        </authorList>
    </citation>
    <scope>NUCLEOTIDE SEQUENCE [LARGE SCALE GENOMIC DNA]</scope>
    <source>
        <strain evidence="17">BCC8398</strain>
    </source>
</reference>
<accession>A0A1B9GYC5</accession>
<dbReference type="InterPro" id="IPR038469">
    <property type="entry name" value="tRNAHis_GuaTrfase_Thg1_sf"/>
</dbReference>
<keyword evidence="9" id="KW-0547">Nucleotide-binding</keyword>
<dbReference type="GO" id="GO:0005525">
    <property type="term" value="F:GTP binding"/>
    <property type="evidence" value="ECO:0007669"/>
    <property type="project" value="UniProtKB-KW"/>
</dbReference>
<keyword evidence="8" id="KW-0479">Metal-binding</keyword>
<feature type="compositionally biased region" description="Basic and acidic residues" evidence="13">
    <location>
        <begin position="290"/>
        <end position="300"/>
    </location>
</feature>
<evidence type="ECO:0000256" key="10">
    <source>
        <dbReference type="ARBA" id="ARBA00022842"/>
    </source>
</evidence>
<dbReference type="Pfam" id="PF04446">
    <property type="entry name" value="Thg1"/>
    <property type="match status" value="1"/>
</dbReference>
<keyword evidence="17" id="KW-1185">Reference proteome</keyword>
<keyword evidence="5 16" id="KW-0808">Transferase</keyword>
<dbReference type="Proteomes" id="UP000092666">
    <property type="component" value="Unassembled WGS sequence"/>
</dbReference>